<organism evidence="1 2">
    <name type="scientific">Plutella xylostella</name>
    <name type="common">Diamondback moth</name>
    <name type="synonym">Plutella maculipennis</name>
    <dbReference type="NCBI Taxonomy" id="51655"/>
    <lineage>
        <taxon>Eukaryota</taxon>
        <taxon>Metazoa</taxon>
        <taxon>Ecdysozoa</taxon>
        <taxon>Arthropoda</taxon>
        <taxon>Hexapoda</taxon>
        <taxon>Insecta</taxon>
        <taxon>Pterygota</taxon>
        <taxon>Neoptera</taxon>
        <taxon>Endopterygota</taxon>
        <taxon>Lepidoptera</taxon>
        <taxon>Glossata</taxon>
        <taxon>Ditrysia</taxon>
        <taxon>Yponomeutoidea</taxon>
        <taxon>Plutellidae</taxon>
        <taxon>Plutella</taxon>
    </lineage>
</organism>
<protein>
    <submittedName>
        <fullName evidence="1">Uncharacterized protein</fullName>
    </submittedName>
</protein>
<keyword evidence="2" id="KW-1185">Reference proteome</keyword>
<dbReference type="InterPro" id="IPR006758">
    <property type="entry name" value="A32L"/>
</dbReference>
<comment type="caution">
    <text evidence="1">The sequence shown here is derived from an EMBL/GenBank/DDBJ whole genome shotgun (WGS) entry which is preliminary data.</text>
</comment>
<dbReference type="InterPro" id="IPR027417">
    <property type="entry name" value="P-loop_NTPase"/>
</dbReference>
<dbReference type="SUPFAM" id="SSF52540">
    <property type="entry name" value="P-loop containing nucleoside triphosphate hydrolases"/>
    <property type="match status" value="1"/>
</dbReference>
<gene>
    <name evidence="1" type="ORF">JYU34_014706</name>
</gene>
<proteinExistence type="predicted"/>
<evidence type="ECO:0000313" key="1">
    <source>
        <dbReference type="EMBL" id="KAG7301718.1"/>
    </source>
</evidence>
<name>A0ABQ7QCM3_PLUXY</name>
<dbReference type="Proteomes" id="UP000823941">
    <property type="component" value="Chromosome 19"/>
</dbReference>
<sequence>MKVIKQASSLDIIDYSTDPKPLHSRHSKLLPSTIRCIICGPSNCGKTNVMISLLLHKNGLKFRNVYLFSKTAFQPKYMFLKNVFKRIPEVKLFIFKENEEIIHPNKAHPDSIMIFDDVVCEKQSNIRNYFAMGRHNKVDSFYLSQTYSKVPKQLIRDNVNLLIIFKQDDINLKHIYTEHVNNDMTWLCFKNICSSVWKAPHSFLVIDKDSSLNNGRYREKFDNFIINT</sequence>
<reference evidence="1 2" key="1">
    <citation type="submission" date="2021-06" db="EMBL/GenBank/DDBJ databases">
        <title>A haploid diamondback moth (Plutella xylostella L.) genome assembly resolves 31 chromosomes and identifies a diamide resistance mutation.</title>
        <authorList>
            <person name="Ward C.M."/>
            <person name="Perry K.D."/>
            <person name="Baker G."/>
            <person name="Powis K."/>
            <person name="Heckel D.G."/>
            <person name="Baxter S.W."/>
        </authorList>
    </citation>
    <scope>NUCLEOTIDE SEQUENCE [LARGE SCALE GENOMIC DNA]</scope>
    <source>
        <strain evidence="1 2">LV</strain>
        <tissue evidence="1">Single pupa</tissue>
    </source>
</reference>
<dbReference type="EMBL" id="JAHIBW010000019">
    <property type="protein sequence ID" value="KAG7301718.1"/>
    <property type="molecule type" value="Genomic_DNA"/>
</dbReference>
<dbReference type="Pfam" id="PF04665">
    <property type="entry name" value="Pox_A32"/>
    <property type="match status" value="1"/>
</dbReference>
<accession>A0ABQ7QCM3</accession>
<evidence type="ECO:0000313" key="2">
    <source>
        <dbReference type="Proteomes" id="UP000823941"/>
    </source>
</evidence>
<dbReference type="Gene3D" id="3.40.50.300">
    <property type="entry name" value="P-loop containing nucleotide triphosphate hydrolases"/>
    <property type="match status" value="1"/>
</dbReference>